<comment type="caution">
    <text evidence="1">The sequence shown here is derived from an EMBL/GenBank/DDBJ whole genome shotgun (WGS) entry which is preliminary data.</text>
</comment>
<keyword evidence="2" id="KW-1185">Reference proteome</keyword>
<evidence type="ECO:0000313" key="1">
    <source>
        <dbReference type="EMBL" id="KAK3587523.1"/>
    </source>
</evidence>
<accession>A0AAE0S990</accession>
<dbReference type="Proteomes" id="UP001195483">
    <property type="component" value="Unassembled WGS sequence"/>
</dbReference>
<gene>
    <name evidence="1" type="ORF">CHS0354_004805</name>
</gene>
<sequence>WECGECHNFRFVRSVLRRHLIEQHSGFGWKCKGCKKIFGRHQNFIFLDGNQVVMVNMLTGVTGVDQKVKWYHRRWQGQRGYGATAITEDDESDGELSLLVGPMETLDKLFTGDLALVAMPMEYLVKAYALGLTKSVARQLKICQQ</sequence>
<organism evidence="1 2">
    <name type="scientific">Potamilus streckersoni</name>
    <dbReference type="NCBI Taxonomy" id="2493646"/>
    <lineage>
        <taxon>Eukaryota</taxon>
        <taxon>Metazoa</taxon>
        <taxon>Spiralia</taxon>
        <taxon>Lophotrochozoa</taxon>
        <taxon>Mollusca</taxon>
        <taxon>Bivalvia</taxon>
        <taxon>Autobranchia</taxon>
        <taxon>Heteroconchia</taxon>
        <taxon>Palaeoheterodonta</taxon>
        <taxon>Unionida</taxon>
        <taxon>Unionoidea</taxon>
        <taxon>Unionidae</taxon>
        <taxon>Ambleminae</taxon>
        <taxon>Lampsilini</taxon>
        <taxon>Potamilus</taxon>
    </lineage>
</organism>
<evidence type="ECO:0000313" key="2">
    <source>
        <dbReference type="Proteomes" id="UP001195483"/>
    </source>
</evidence>
<reference evidence="1" key="2">
    <citation type="journal article" date="2021" name="Genome Biol. Evol.">
        <title>Developing a high-quality reference genome for a parasitic bivalve with doubly uniparental inheritance (Bivalvia: Unionida).</title>
        <authorList>
            <person name="Smith C.H."/>
        </authorList>
    </citation>
    <scope>NUCLEOTIDE SEQUENCE</scope>
    <source>
        <strain evidence="1">CHS0354</strain>
        <tissue evidence="1">Mantle</tissue>
    </source>
</reference>
<feature type="non-terminal residue" evidence="1">
    <location>
        <position position="1"/>
    </location>
</feature>
<dbReference type="EMBL" id="JAEAOA010000355">
    <property type="protein sequence ID" value="KAK3587523.1"/>
    <property type="molecule type" value="Genomic_DNA"/>
</dbReference>
<reference evidence="1" key="1">
    <citation type="journal article" date="2021" name="Genome Biol. Evol.">
        <title>A High-Quality Reference Genome for a Parasitic Bivalve with Doubly Uniparental Inheritance (Bivalvia: Unionida).</title>
        <authorList>
            <person name="Smith C.H."/>
        </authorList>
    </citation>
    <scope>NUCLEOTIDE SEQUENCE</scope>
    <source>
        <strain evidence="1">CHS0354</strain>
    </source>
</reference>
<reference evidence="1" key="3">
    <citation type="submission" date="2023-05" db="EMBL/GenBank/DDBJ databases">
        <authorList>
            <person name="Smith C.H."/>
        </authorList>
    </citation>
    <scope>NUCLEOTIDE SEQUENCE</scope>
    <source>
        <strain evidence="1">CHS0354</strain>
        <tissue evidence="1">Mantle</tissue>
    </source>
</reference>
<proteinExistence type="predicted"/>
<dbReference type="AlphaFoldDB" id="A0AAE0S990"/>
<name>A0AAE0S990_9BIVA</name>
<protein>
    <submittedName>
        <fullName evidence="1">Uncharacterized protein</fullName>
    </submittedName>
</protein>